<protein>
    <recommendedName>
        <fullName evidence="3">Replication protein A OB domain-containing protein</fullName>
    </recommendedName>
</protein>
<sequence length="200" mass="22032">MMYVALCDATGHLKVTLYEPSKLDNITNGSTIIIRNYMVRDDKTIAIPSQSQIFKSSNLQVPENLSSQAISSVRPPTAPPIPIKEVHVSPVKALTSVSGVIAQDELPGQVHVRGEPVPVRTILLEDREAKVKVALWRNESGAQTQVGDFVSIQNIVVQNDKGENFLLQEGQPSRNQCMFTYFSVPNVSFSTDTYDCITSK</sequence>
<organism evidence="1 2">
    <name type="scientific">Holothuria leucospilota</name>
    <name type="common">Black long sea cucumber</name>
    <name type="synonym">Mertensiothuria leucospilota</name>
    <dbReference type="NCBI Taxonomy" id="206669"/>
    <lineage>
        <taxon>Eukaryota</taxon>
        <taxon>Metazoa</taxon>
        <taxon>Echinodermata</taxon>
        <taxon>Eleutherozoa</taxon>
        <taxon>Echinozoa</taxon>
        <taxon>Holothuroidea</taxon>
        <taxon>Aspidochirotacea</taxon>
        <taxon>Aspidochirotida</taxon>
        <taxon>Holothuriidae</taxon>
        <taxon>Holothuria</taxon>
    </lineage>
</organism>
<dbReference type="InterPro" id="IPR012340">
    <property type="entry name" value="NA-bd_OB-fold"/>
</dbReference>
<dbReference type="Gene3D" id="2.40.50.140">
    <property type="entry name" value="Nucleic acid-binding proteins"/>
    <property type="match status" value="1"/>
</dbReference>
<name>A0A9Q1HLE1_HOLLE</name>
<reference evidence="1" key="1">
    <citation type="submission" date="2021-10" db="EMBL/GenBank/DDBJ databases">
        <title>Tropical sea cucumber genome reveals ecological adaptation and Cuvierian tubules defense mechanism.</title>
        <authorList>
            <person name="Chen T."/>
        </authorList>
    </citation>
    <scope>NUCLEOTIDE SEQUENCE</scope>
    <source>
        <strain evidence="1">Nanhai2018</strain>
        <tissue evidence="1">Muscle</tissue>
    </source>
</reference>
<gene>
    <name evidence="1" type="ORF">HOLleu_03529</name>
</gene>
<evidence type="ECO:0008006" key="3">
    <source>
        <dbReference type="Google" id="ProtNLM"/>
    </source>
</evidence>
<evidence type="ECO:0000313" key="1">
    <source>
        <dbReference type="EMBL" id="KAJ8050355.1"/>
    </source>
</evidence>
<accession>A0A9Q1HLE1</accession>
<evidence type="ECO:0000313" key="2">
    <source>
        <dbReference type="Proteomes" id="UP001152320"/>
    </source>
</evidence>
<dbReference type="AlphaFoldDB" id="A0A9Q1HLE1"/>
<keyword evidence="2" id="KW-1185">Reference proteome</keyword>
<dbReference type="OrthoDB" id="6159020at2759"/>
<proteinExistence type="predicted"/>
<dbReference type="EMBL" id="JAIZAY010000001">
    <property type="protein sequence ID" value="KAJ8050355.1"/>
    <property type="molecule type" value="Genomic_DNA"/>
</dbReference>
<dbReference type="Proteomes" id="UP001152320">
    <property type="component" value="Chromosome 1"/>
</dbReference>
<dbReference type="SUPFAM" id="SSF50249">
    <property type="entry name" value="Nucleic acid-binding proteins"/>
    <property type="match status" value="1"/>
</dbReference>
<comment type="caution">
    <text evidence="1">The sequence shown here is derived from an EMBL/GenBank/DDBJ whole genome shotgun (WGS) entry which is preliminary data.</text>
</comment>